<evidence type="ECO:0000313" key="2">
    <source>
        <dbReference type="Proteomes" id="UP000325315"/>
    </source>
</evidence>
<dbReference type="PANTHER" id="PTHR46890">
    <property type="entry name" value="NON-LTR RETROLELEMENT REVERSE TRANSCRIPTASE-LIKE PROTEIN-RELATED"/>
    <property type="match status" value="1"/>
</dbReference>
<gene>
    <name evidence="1" type="ORF">EPI10_011253</name>
</gene>
<evidence type="ECO:0000313" key="1">
    <source>
        <dbReference type="EMBL" id="KAA3477360.1"/>
    </source>
</evidence>
<dbReference type="AlphaFoldDB" id="A0A5B6W6U8"/>
<accession>A0A5B6W6U8</accession>
<dbReference type="Proteomes" id="UP000325315">
    <property type="component" value="Unassembled WGS sequence"/>
</dbReference>
<proteinExistence type="predicted"/>
<keyword evidence="2" id="KW-1185">Reference proteome</keyword>
<keyword evidence="1" id="KW-0808">Transferase</keyword>
<comment type="caution">
    <text evidence="1">The sequence shown here is derived from an EMBL/GenBank/DDBJ whole genome shotgun (WGS) entry which is preliminary data.</text>
</comment>
<dbReference type="OrthoDB" id="1749959at2759"/>
<protein>
    <submittedName>
        <fullName evidence="1">Reverse transcriptase</fullName>
    </submittedName>
</protein>
<name>A0A5B6W6U8_9ROSI</name>
<dbReference type="InterPro" id="IPR052343">
    <property type="entry name" value="Retrotransposon-Effector_Assoc"/>
</dbReference>
<organism evidence="1 2">
    <name type="scientific">Gossypium australe</name>
    <dbReference type="NCBI Taxonomy" id="47621"/>
    <lineage>
        <taxon>Eukaryota</taxon>
        <taxon>Viridiplantae</taxon>
        <taxon>Streptophyta</taxon>
        <taxon>Embryophyta</taxon>
        <taxon>Tracheophyta</taxon>
        <taxon>Spermatophyta</taxon>
        <taxon>Magnoliopsida</taxon>
        <taxon>eudicotyledons</taxon>
        <taxon>Gunneridae</taxon>
        <taxon>Pentapetalae</taxon>
        <taxon>rosids</taxon>
        <taxon>malvids</taxon>
        <taxon>Malvales</taxon>
        <taxon>Malvaceae</taxon>
        <taxon>Malvoideae</taxon>
        <taxon>Gossypium</taxon>
    </lineage>
</organism>
<dbReference type="PANTHER" id="PTHR46890:SF48">
    <property type="entry name" value="RNA-DIRECTED DNA POLYMERASE"/>
    <property type="match status" value="1"/>
</dbReference>
<reference evidence="2" key="1">
    <citation type="journal article" date="2019" name="Plant Biotechnol. J.">
        <title>Genome sequencing of the Australian wild diploid species Gossypium australe highlights disease resistance and delayed gland morphogenesis.</title>
        <authorList>
            <person name="Cai Y."/>
            <person name="Cai X."/>
            <person name="Wang Q."/>
            <person name="Wang P."/>
            <person name="Zhang Y."/>
            <person name="Cai C."/>
            <person name="Xu Y."/>
            <person name="Wang K."/>
            <person name="Zhou Z."/>
            <person name="Wang C."/>
            <person name="Geng S."/>
            <person name="Li B."/>
            <person name="Dong Q."/>
            <person name="Hou Y."/>
            <person name="Wang H."/>
            <person name="Ai P."/>
            <person name="Liu Z."/>
            <person name="Yi F."/>
            <person name="Sun M."/>
            <person name="An G."/>
            <person name="Cheng J."/>
            <person name="Zhang Y."/>
            <person name="Shi Q."/>
            <person name="Xie Y."/>
            <person name="Shi X."/>
            <person name="Chang Y."/>
            <person name="Huang F."/>
            <person name="Chen Y."/>
            <person name="Hong S."/>
            <person name="Mi L."/>
            <person name="Sun Q."/>
            <person name="Zhang L."/>
            <person name="Zhou B."/>
            <person name="Peng R."/>
            <person name="Zhang X."/>
            <person name="Liu F."/>
        </authorList>
    </citation>
    <scope>NUCLEOTIDE SEQUENCE [LARGE SCALE GENOMIC DNA]</scope>
    <source>
        <strain evidence="2">cv. PA1801</strain>
    </source>
</reference>
<dbReference type="GO" id="GO:0003964">
    <property type="term" value="F:RNA-directed DNA polymerase activity"/>
    <property type="evidence" value="ECO:0007669"/>
    <property type="project" value="UniProtKB-KW"/>
</dbReference>
<keyword evidence="1" id="KW-0695">RNA-directed DNA polymerase</keyword>
<dbReference type="EMBL" id="SMMG02000004">
    <property type="protein sequence ID" value="KAA3477360.1"/>
    <property type="molecule type" value="Genomic_DNA"/>
</dbReference>
<sequence length="222" mass="25693">MGIGIQRQNRGQITRLEGEDKSWFSTTEEILQLALNYFGNLFSASEIGADERLFGLVEKRITTSMNDELLKQFTEEDIRHVVKSISPLKAPRIDDFSTIFFQRYWHIIGPDISSYCLSVLNGETEMGEINKTRIVLIPKVEKPKILSHFRPISLCNVVCKIIAKVLVERAFILGRHISDNVLIVYEVLHSLKMKKKSRKRNFALKLDMSKAYDRVSEIFWLE</sequence>
<keyword evidence="1" id="KW-0548">Nucleotidyltransferase</keyword>